<proteinExistence type="predicted"/>
<keyword evidence="1" id="KW-1133">Transmembrane helix</keyword>
<gene>
    <name evidence="2" type="ORF">ACFQZJ_10185</name>
</gene>
<accession>A0ABW3B421</accession>
<evidence type="ECO:0000313" key="2">
    <source>
        <dbReference type="EMBL" id="MFD0797830.1"/>
    </source>
</evidence>
<dbReference type="Proteomes" id="UP001597012">
    <property type="component" value="Unassembled WGS sequence"/>
</dbReference>
<sequence length="129" mass="14576">MPFIKRLGFYLFGVSLGILFLAFFFKKKTEDTGAYFCYFPNCRTLKDIRSKPMYYSDAVTEQLRSKALDTTDIVGLLTQGDVDFGRSDTKSNPCKTYIVEGTIKEVEVIATVRNCVKKATLESIVPNTD</sequence>
<feature type="transmembrane region" description="Helical" evidence="1">
    <location>
        <begin position="7"/>
        <end position="25"/>
    </location>
</feature>
<organism evidence="2 3">
    <name type="scientific">Maribacter chungangensis</name>
    <dbReference type="NCBI Taxonomy" id="1069117"/>
    <lineage>
        <taxon>Bacteria</taxon>
        <taxon>Pseudomonadati</taxon>
        <taxon>Bacteroidota</taxon>
        <taxon>Flavobacteriia</taxon>
        <taxon>Flavobacteriales</taxon>
        <taxon>Flavobacteriaceae</taxon>
        <taxon>Maribacter</taxon>
    </lineage>
</organism>
<keyword evidence="1" id="KW-0472">Membrane</keyword>
<keyword evidence="3" id="KW-1185">Reference proteome</keyword>
<protein>
    <submittedName>
        <fullName evidence="2">DUF4258 domain-containing protein</fullName>
    </submittedName>
</protein>
<dbReference type="RefSeq" id="WP_379934312.1">
    <property type="nucleotide sequence ID" value="NZ_JBHTHY010000006.1"/>
</dbReference>
<comment type="caution">
    <text evidence="2">The sequence shown here is derived from an EMBL/GenBank/DDBJ whole genome shotgun (WGS) entry which is preliminary data.</text>
</comment>
<evidence type="ECO:0000313" key="3">
    <source>
        <dbReference type="Proteomes" id="UP001597012"/>
    </source>
</evidence>
<reference evidence="3" key="1">
    <citation type="journal article" date="2019" name="Int. J. Syst. Evol. Microbiol.">
        <title>The Global Catalogue of Microorganisms (GCM) 10K type strain sequencing project: providing services to taxonomists for standard genome sequencing and annotation.</title>
        <authorList>
            <consortium name="The Broad Institute Genomics Platform"/>
            <consortium name="The Broad Institute Genome Sequencing Center for Infectious Disease"/>
            <person name="Wu L."/>
            <person name="Ma J."/>
        </authorList>
    </citation>
    <scope>NUCLEOTIDE SEQUENCE [LARGE SCALE GENOMIC DNA]</scope>
    <source>
        <strain evidence="3">CCUG 61948</strain>
    </source>
</reference>
<name>A0ABW3B421_9FLAO</name>
<keyword evidence="1" id="KW-0812">Transmembrane</keyword>
<evidence type="ECO:0000256" key="1">
    <source>
        <dbReference type="SAM" id="Phobius"/>
    </source>
</evidence>
<dbReference type="EMBL" id="JBHTHY010000006">
    <property type="protein sequence ID" value="MFD0797830.1"/>
    <property type="molecule type" value="Genomic_DNA"/>
</dbReference>